<evidence type="ECO:0000256" key="9">
    <source>
        <dbReference type="ARBA" id="ARBA00023136"/>
    </source>
</evidence>
<evidence type="ECO:0000256" key="12">
    <source>
        <dbReference type="RuleBase" id="RU362081"/>
    </source>
</evidence>
<dbReference type="InterPro" id="IPR036163">
    <property type="entry name" value="HMA_dom_sf"/>
</dbReference>
<dbReference type="InterPro" id="IPR044492">
    <property type="entry name" value="P_typ_ATPase_HD_dom"/>
</dbReference>
<dbReference type="RefSeq" id="WP_139599682.1">
    <property type="nucleotide sequence ID" value="NZ_VDDC01000056.1"/>
</dbReference>
<dbReference type="PANTHER" id="PTHR48085:SF5">
    <property type="entry name" value="CADMIUM_ZINC-TRANSPORTING ATPASE HMA4-RELATED"/>
    <property type="match status" value="1"/>
</dbReference>
<dbReference type="InterPro" id="IPR006121">
    <property type="entry name" value="HMA_dom"/>
</dbReference>
<dbReference type="InterPro" id="IPR001757">
    <property type="entry name" value="P_typ_ATPase"/>
</dbReference>
<comment type="subcellular location">
    <subcellularLocation>
        <location evidence="12">Cell membrane</location>
    </subcellularLocation>
    <subcellularLocation>
        <location evidence="1">Membrane</location>
        <topology evidence="1">Multi-pass membrane protein</topology>
    </subcellularLocation>
</comment>
<comment type="catalytic activity">
    <reaction evidence="11">
        <text>Zn(2+)(in) + ATP + H2O = Zn(2+)(out) + ADP + phosphate + H(+)</text>
        <dbReference type="Rhea" id="RHEA:20621"/>
        <dbReference type="ChEBI" id="CHEBI:15377"/>
        <dbReference type="ChEBI" id="CHEBI:15378"/>
        <dbReference type="ChEBI" id="CHEBI:29105"/>
        <dbReference type="ChEBI" id="CHEBI:30616"/>
        <dbReference type="ChEBI" id="CHEBI:43474"/>
        <dbReference type="ChEBI" id="CHEBI:456216"/>
        <dbReference type="EC" id="7.2.2.12"/>
    </reaction>
</comment>
<organism evidence="15 16">
    <name type="scientific">Paracoccus haeundaensis</name>
    <dbReference type="NCBI Taxonomy" id="225362"/>
    <lineage>
        <taxon>Bacteria</taxon>
        <taxon>Pseudomonadati</taxon>
        <taxon>Pseudomonadota</taxon>
        <taxon>Alphaproteobacteria</taxon>
        <taxon>Rhodobacterales</taxon>
        <taxon>Paracoccaceae</taxon>
        <taxon>Paracoccus</taxon>
    </lineage>
</organism>
<dbReference type="Pfam" id="PF00122">
    <property type="entry name" value="E1-E2_ATPase"/>
    <property type="match status" value="1"/>
</dbReference>
<evidence type="ECO:0000256" key="10">
    <source>
        <dbReference type="ARBA" id="ARBA00039097"/>
    </source>
</evidence>
<dbReference type="NCBIfam" id="TIGR01494">
    <property type="entry name" value="ATPase_P-type"/>
    <property type="match status" value="1"/>
</dbReference>
<dbReference type="Gene3D" id="2.70.150.10">
    <property type="entry name" value="Calcium-transporting ATPase, cytoplasmic transduction domain A"/>
    <property type="match status" value="1"/>
</dbReference>
<dbReference type="GO" id="GO:0016887">
    <property type="term" value="F:ATP hydrolysis activity"/>
    <property type="evidence" value="ECO:0007669"/>
    <property type="project" value="InterPro"/>
</dbReference>
<dbReference type="EC" id="7.2.2.12" evidence="10"/>
<dbReference type="InterPro" id="IPR018303">
    <property type="entry name" value="ATPase_P-typ_P_site"/>
</dbReference>
<dbReference type="PROSITE" id="PS50846">
    <property type="entry name" value="HMA_2"/>
    <property type="match status" value="1"/>
</dbReference>
<evidence type="ECO:0000256" key="8">
    <source>
        <dbReference type="ARBA" id="ARBA00022989"/>
    </source>
</evidence>
<feature type="domain" description="HMA" evidence="14">
    <location>
        <begin position="7"/>
        <end position="73"/>
    </location>
</feature>
<feature type="transmembrane region" description="Helical" evidence="12">
    <location>
        <begin position="383"/>
        <end position="406"/>
    </location>
</feature>
<evidence type="ECO:0000256" key="1">
    <source>
        <dbReference type="ARBA" id="ARBA00004141"/>
    </source>
</evidence>
<dbReference type="Gene3D" id="3.30.70.100">
    <property type="match status" value="1"/>
</dbReference>
<evidence type="ECO:0000256" key="11">
    <source>
        <dbReference type="ARBA" id="ARBA00047308"/>
    </source>
</evidence>
<feature type="transmembrane region" description="Helical" evidence="12">
    <location>
        <begin position="201"/>
        <end position="219"/>
    </location>
</feature>
<dbReference type="PROSITE" id="PS01229">
    <property type="entry name" value="COF_2"/>
    <property type="match status" value="1"/>
</dbReference>
<comment type="similarity">
    <text evidence="2 12">Belongs to the cation transport ATPase (P-type) (TC 3.A.3) family. Type IB subfamily.</text>
</comment>
<feature type="region of interest" description="Disordered" evidence="13">
    <location>
        <begin position="273"/>
        <end position="292"/>
    </location>
</feature>
<evidence type="ECO:0000313" key="16">
    <source>
        <dbReference type="Proteomes" id="UP000304880"/>
    </source>
</evidence>
<keyword evidence="9 12" id="KW-0472">Membrane</keyword>
<sequence length="740" mass="76936">MASETTQRREWTVTGMDCAACTTKVVRAVERMPGVSEVRVALMAERLTLDLMPDSTSPEAIEGVVRKLGFGIAPKGQQAPRKKAFVLPGAVPTVPASDEQAASDPAAREHAAALPDKSWHQTAKGRLVILTGTLLALAWTVELLTSSEVGYWAFVAACLIGVVPIAKRAFEALRMGQPFTIEGLMTIAAGGALLIGAAEEAALVVFLFAVGEVLEGVAAGKARQGIRALANLVPKTALLEEAGQTRTVSADSLEIGQAVLVRPGDRIPADGEIIEGTSGVDESPVTGESVPRSRGVGDAVFAGSINTEAVLRLRVTREPSDNTIARIIRLVEEAEEARAPTERFIDRFSRIYMPAIMALSALVIVVPPLAFGQDWTTWIYRGLALLLIGCPCALVISVPASIASALSAGARRGLLMKGGAVIEAAAGVTHVVFDKTGTLTQGTPIVTDLVTAPGVDEAELLSVAAGVEAGSSHPLALAILRRTKEAAVSVPDPRDARALPGRGAEAIVDGAPAWVTSPTHAAEIGGIDASTLVEVAALESAGKTVVAVFRSGRPLGVIAMRDEPRSDAAAAIGQLSAMGLGSTMLTGDNPRTAAAIAKGLRLDFRASMMPEDKLTAIRAMNRDGRVMMIGDGINDAPALKEAHVGIAMGSGTDVALETADGAILRDRVTDAPALIRLSRATMGNIRQNVTLALGLKAVFLVTTVFGVTGLWIAILADTGATVLVTLNALRLLAFDPTRES</sequence>
<dbReference type="Pfam" id="PF00702">
    <property type="entry name" value="Hydrolase"/>
    <property type="match status" value="1"/>
</dbReference>
<dbReference type="Proteomes" id="UP000304880">
    <property type="component" value="Unassembled WGS sequence"/>
</dbReference>
<accession>A0A5C4R136</accession>
<dbReference type="InterPro" id="IPR036412">
    <property type="entry name" value="HAD-like_sf"/>
</dbReference>
<feature type="transmembrane region" description="Helical" evidence="12">
    <location>
        <begin position="127"/>
        <end position="144"/>
    </location>
</feature>
<feature type="transmembrane region" description="Helical" evidence="12">
    <location>
        <begin position="351"/>
        <end position="371"/>
    </location>
</feature>
<dbReference type="PANTHER" id="PTHR48085">
    <property type="entry name" value="CADMIUM/ZINC-TRANSPORTING ATPASE HMA2-RELATED"/>
    <property type="match status" value="1"/>
</dbReference>
<reference evidence="15 16" key="1">
    <citation type="submission" date="2019-06" db="EMBL/GenBank/DDBJ databases">
        <authorList>
            <person name="Li J."/>
        </authorList>
    </citation>
    <scope>NUCLEOTIDE SEQUENCE [LARGE SCALE GENOMIC DNA]</scope>
    <source>
        <strain evidence="15 16">CGMCC 1.8012</strain>
    </source>
</reference>
<dbReference type="EMBL" id="VDDC01000056">
    <property type="protein sequence ID" value="TNH37685.1"/>
    <property type="molecule type" value="Genomic_DNA"/>
</dbReference>
<evidence type="ECO:0000256" key="6">
    <source>
        <dbReference type="ARBA" id="ARBA00022840"/>
    </source>
</evidence>
<dbReference type="InterPro" id="IPR059000">
    <property type="entry name" value="ATPase_P-type_domA"/>
</dbReference>
<dbReference type="InterPro" id="IPR023299">
    <property type="entry name" value="ATPase_P-typ_cyto_dom_N"/>
</dbReference>
<keyword evidence="3 12" id="KW-0812">Transmembrane</keyword>
<dbReference type="CDD" id="cd00371">
    <property type="entry name" value="HMA"/>
    <property type="match status" value="1"/>
</dbReference>
<dbReference type="Gene3D" id="3.40.1110.10">
    <property type="entry name" value="Calcium-transporting ATPase, cytoplasmic domain N"/>
    <property type="match status" value="1"/>
</dbReference>
<keyword evidence="8 12" id="KW-1133">Transmembrane helix</keyword>
<dbReference type="InterPro" id="IPR023298">
    <property type="entry name" value="ATPase_P-typ_TM_dom_sf"/>
</dbReference>
<dbReference type="SUPFAM" id="SSF55008">
    <property type="entry name" value="HMA, heavy metal-associated domain"/>
    <property type="match status" value="1"/>
</dbReference>
<evidence type="ECO:0000256" key="3">
    <source>
        <dbReference type="ARBA" id="ARBA00022692"/>
    </source>
</evidence>
<dbReference type="NCBIfam" id="TIGR01525">
    <property type="entry name" value="ATPase-IB_hvy"/>
    <property type="match status" value="1"/>
</dbReference>
<dbReference type="SFLD" id="SFLDG00002">
    <property type="entry name" value="C1.7:_P-type_atpase_like"/>
    <property type="match status" value="1"/>
</dbReference>
<dbReference type="InterPro" id="IPR027256">
    <property type="entry name" value="P-typ_ATPase_IB"/>
</dbReference>
<gene>
    <name evidence="15" type="primary">cadA</name>
    <name evidence="15" type="ORF">FHD67_18900</name>
</gene>
<keyword evidence="4 12" id="KW-0479">Metal-binding</keyword>
<feature type="transmembrane region" description="Helical" evidence="12">
    <location>
        <begin position="178"/>
        <end position="195"/>
    </location>
</feature>
<dbReference type="GO" id="GO:0016463">
    <property type="term" value="F:P-type zinc transporter activity"/>
    <property type="evidence" value="ECO:0007669"/>
    <property type="project" value="UniProtKB-EC"/>
</dbReference>
<dbReference type="Pfam" id="PF00403">
    <property type="entry name" value="HMA"/>
    <property type="match status" value="1"/>
</dbReference>
<evidence type="ECO:0000256" key="2">
    <source>
        <dbReference type="ARBA" id="ARBA00006024"/>
    </source>
</evidence>
<dbReference type="PRINTS" id="PR00119">
    <property type="entry name" value="CATATPASE"/>
</dbReference>
<keyword evidence="5 12" id="KW-0547">Nucleotide-binding</keyword>
<keyword evidence="15" id="KW-0378">Hydrolase</keyword>
<evidence type="ECO:0000256" key="7">
    <source>
        <dbReference type="ARBA" id="ARBA00022967"/>
    </source>
</evidence>
<dbReference type="AlphaFoldDB" id="A0A5C4R136"/>
<name>A0A5C4R136_9RHOB</name>
<dbReference type="SUPFAM" id="SSF56784">
    <property type="entry name" value="HAD-like"/>
    <property type="match status" value="1"/>
</dbReference>
<dbReference type="SFLD" id="SFLDF00027">
    <property type="entry name" value="p-type_atpase"/>
    <property type="match status" value="1"/>
</dbReference>
<keyword evidence="12" id="KW-1003">Cell membrane</keyword>
<dbReference type="InterPro" id="IPR051014">
    <property type="entry name" value="Cation_Transport_ATPase_IB"/>
</dbReference>
<proteinExistence type="inferred from homology"/>
<protein>
    <recommendedName>
        <fullName evidence="10">P-type Zn(2+) transporter</fullName>
        <ecNumber evidence="10">7.2.2.12</ecNumber>
    </recommendedName>
</protein>
<evidence type="ECO:0000259" key="14">
    <source>
        <dbReference type="PROSITE" id="PS50846"/>
    </source>
</evidence>
<dbReference type="SFLD" id="SFLDS00003">
    <property type="entry name" value="Haloacid_Dehalogenase"/>
    <property type="match status" value="1"/>
</dbReference>
<dbReference type="InterPro" id="IPR023214">
    <property type="entry name" value="HAD_sf"/>
</dbReference>
<dbReference type="NCBIfam" id="TIGR01512">
    <property type="entry name" value="ATPase-IB2_Cd"/>
    <property type="match status" value="1"/>
</dbReference>
<dbReference type="GO" id="GO:0005886">
    <property type="term" value="C:plasma membrane"/>
    <property type="evidence" value="ECO:0007669"/>
    <property type="project" value="UniProtKB-SubCell"/>
</dbReference>
<dbReference type="Gene3D" id="3.40.50.1000">
    <property type="entry name" value="HAD superfamily/HAD-like"/>
    <property type="match status" value="1"/>
</dbReference>
<dbReference type="SUPFAM" id="SSF81665">
    <property type="entry name" value="Calcium ATPase, transmembrane domain M"/>
    <property type="match status" value="1"/>
</dbReference>
<evidence type="ECO:0000256" key="5">
    <source>
        <dbReference type="ARBA" id="ARBA00022741"/>
    </source>
</evidence>
<dbReference type="CDD" id="cd07546">
    <property type="entry name" value="P-type_ATPase_Pb_Zn_Cd2-like"/>
    <property type="match status" value="1"/>
</dbReference>
<comment type="caution">
    <text evidence="15">The sequence shown here is derived from an EMBL/GenBank/DDBJ whole genome shotgun (WGS) entry which is preliminary data.</text>
</comment>
<dbReference type="GO" id="GO:0015086">
    <property type="term" value="F:cadmium ion transmembrane transporter activity"/>
    <property type="evidence" value="ECO:0007669"/>
    <property type="project" value="TreeGrafter"/>
</dbReference>
<dbReference type="PROSITE" id="PS00154">
    <property type="entry name" value="ATPASE_E1_E2"/>
    <property type="match status" value="1"/>
</dbReference>
<dbReference type="GO" id="GO:0046872">
    <property type="term" value="F:metal ion binding"/>
    <property type="evidence" value="ECO:0007669"/>
    <property type="project" value="UniProtKB-KW"/>
</dbReference>
<evidence type="ECO:0000256" key="13">
    <source>
        <dbReference type="SAM" id="MobiDB-lite"/>
    </source>
</evidence>
<feature type="transmembrane region" description="Helical" evidence="12">
    <location>
        <begin position="689"/>
        <end position="714"/>
    </location>
</feature>
<dbReference type="InterPro" id="IPR008250">
    <property type="entry name" value="ATPase_P-typ_transduc_dom_A_sf"/>
</dbReference>
<feature type="transmembrane region" description="Helical" evidence="12">
    <location>
        <begin position="150"/>
        <end position="166"/>
    </location>
</feature>
<keyword evidence="6 12" id="KW-0067">ATP-binding</keyword>
<dbReference type="GO" id="GO:0005524">
    <property type="term" value="F:ATP binding"/>
    <property type="evidence" value="ECO:0007669"/>
    <property type="project" value="UniProtKB-UniRule"/>
</dbReference>
<dbReference type="FunFam" id="2.70.150.10:FF:000002">
    <property type="entry name" value="Copper-transporting ATPase 1, putative"/>
    <property type="match status" value="1"/>
</dbReference>
<keyword evidence="16" id="KW-1185">Reference proteome</keyword>
<keyword evidence="7" id="KW-1278">Translocase</keyword>
<evidence type="ECO:0000256" key="4">
    <source>
        <dbReference type="ARBA" id="ARBA00022723"/>
    </source>
</evidence>
<dbReference type="SUPFAM" id="SSF81653">
    <property type="entry name" value="Calcium ATPase, transduction domain A"/>
    <property type="match status" value="1"/>
</dbReference>
<evidence type="ECO:0000313" key="15">
    <source>
        <dbReference type="EMBL" id="TNH37685.1"/>
    </source>
</evidence>